<dbReference type="OrthoDB" id="10023235at2759"/>
<protein>
    <submittedName>
        <fullName evidence="2">Ebna2 binding protein P100</fullName>
    </submittedName>
</protein>
<dbReference type="VEuPathDB" id="TrichDB:TRFO_02350"/>
<dbReference type="PROSITE" id="PS50830">
    <property type="entry name" value="TNASE_3"/>
    <property type="match status" value="2"/>
</dbReference>
<dbReference type="GO" id="GO:0005634">
    <property type="term" value="C:nucleus"/>
    <property type="evidence" value="ECO:0007669"/>
    <property type="project" value="TreeGrafter"/>
</dbReference>
<evidence type="ECO:0000313" key="3">
    <source>
        <dbReference type="Proteomes" id="UP000179807"/>
    </source>
</evidence>
<dbReference type="GO" id="GO:0004518">
    <property type="term" value="F:nuclease activity"/>
    <property type="evidence" value="ECO:0007669"/>
    <property type="project" value="TreeGrafter"/>
</dbReference>
<dbReference type="Gene3D" id="2.30.30.140">
    <property type="match status" value="1"/>
</dbReference>
<name>A0A1J4J331_9EUKA</name>
<dbReference type="RefSeq" id="XP_068346967.1">
    <property type="nucleotide sequence ID" value="XM_068490632.1"/>
</dbReference>
<dbReference type="Proteomes" id="UP000179807">
    <property type="component" value="Unassembled WGS sequence"/>
</dbReference>
<dbReference type="SUPFAM" id="SSF63748">
    <property type="entry name" value="Tudor/PWWP/MBT"/>
    <property type="match status" value="1"/>
</dbReference>
<accession>A0A1J4J331</accession>
<dbReference type="InterPro" id="IPR035437">
    <property type="entry name" value="SNase_OB-fold_sf"/>
</dbReference>
<comment type="caution">
    <text evidence="2">The sequence shown here is derived from an EMBL/GenBank/DDBJ whole genome shotgun (WGS) entry which is preliminary data.</text>
</comment>
<keyword evidence="3" id="KW-1185">Reference proteome</keyword>
<dbReference type="Pfam" id="PF00567">
    <property type="entry name" value="TUDOR"/>
    <property type="match status" value="1"/>
</dbReference>
<dbReference type="PANTHER" id="PTHR12302">
    <property type="entry name" value="EBNA2 BINDING PROTEIN P100"/>
    <property type="match status" value="1"/>
</dbReference>
<dbReference type="Gene3D" id="2.40.50.90">
    <property type="match status" value="5"/>
</dbReference>
<dbReference type="SMART" id="SM00333">
    <property type="entry name" value="TUDOR"/>
    <property type="match status" value="1"/>
</dbReference>
<dbReference type="SMART" id="SM00318">
    <property type="entry name" value="SNc"/>
    <property type="match status" value="3"/>
</dbReference>
<organism evidence="2 3">
    <name type="scientific">Tritrichomonas foetus</name>
    <dbReference type="NCBI Taxonomy" id="1144522"/>
    <lineage>
        <taxon>Eukaryota</taxon>
        <taxon>Metamonada</taxon>
        <taxon>Parabasalia</taxon>
        <taxon>Tritrichomonadida</taxon>
        <taxon>Tritrichomonadidae</taxon>
        <taxon>Tritrichomonas</taxon>
    </lineage>
</organism>
<gene>
    <name evidence="2" type="ORF">TRFO_02350</name>
</gene>
<dbReference type="GO" id="GO:0003723">
    <property type="term" value="F:RNA binding"/>
    <property type="evidence" value="ECO:0007669"/>
    <property type="project" value="TreeGrafter"/>
</dbReference>
<dbReference type="PANTHER" id="PTHR12302:SF2">
    <property type="entry name" value="STAPHYLOCOCCAL NUCLEASE DOMAIN-CONTAINING PROTEIN 1"/>
    <property type="match status" value="1"/>
</dbReference>
<reference evidence="2" key="1">
    <citation type="submission" date="2016-10" db="EMBL/GenBank/DDBJ databases">
        <authorList>
            <person name="Benchimol M."/>
            <person name="Almeida L.G."/>
            <person name="Vasconcelos A.T."/>
            <person name="Perreira-Neves A."/>
            <person name="Rosa I.A."/>
            <person name="Tasca T."/>
            <person name="Bogo M.R."/>
            <person name="de Souza W."/>
        </authorList>
    </citation>
    <scope>NUCLEOTIDE SEQUENCE [LARGE SCALE GENOMIC DNA]</scope>
    <source>
        <strain evidence="2">K</strain>
    </source>
</reference>
<dbReference type="AlphaFoldDB" id="A0A1J4J331"/>
<evidence type="ECO:0000313" key="2">
    <source>
        <dbReference type="EMBL" id="OHS93830.1"/>
    </source>
</evidence>
<sequence length="830" mass="94292">MQGNFNLTGTVIGILSGDSLIVHFDSYVNQHQIQIVSLEHLVAPKFGSPDGQIQDEPHGFESWNFMRDLCIGKSVFIMPQQKKNELYRSHPAFGRLGVIFGRIFLCDMMTQQQYDVGLYCVFNGWVKIRAPPNVNARYIQSLLNGEQRAKSEGLGIWRQHGFKRSLPVPFDAKKLISISEFDAIVDSVVNGTTLSLFLLPDHQHIIFRVAACRSPSAKKDSTNAYGTEAKDFTIRELLHRSLRVRLCSVNEADLFIGPILSKEDSAIRHLISSGLALFNVHTAELTPSAYEYERCEAEAKAQNLKIFEDYEKTIEQEYITFEGVVRQIVGSVALRIDVHGETRLVQFSCIKTRDFIAGGGSELLGFETREFIRNYLIGRTVTVKVDGIIEGRCYGTVYLGDVCMNVLICQEGFANVIEPFIGRRSEMFDQMIIAENNASSHFLGIFQRGLMLNLPNVIDLSLTIYPEYSLKYFPELAQGRLNGIIEQILGGNRFIVLVQHRFLLRLAVNGLLPISPSDIHGRNATNYSIENYLNREIEFDIHEVDKSGGFLANMSIVGVNQQYLNIAYDLLLHGFAEVHKRTVKDIPNYEALERAQEQAKEQKIGKWGESKSSRVQLEFGKYYSIKIIEVLSTNTFIVQFLYETMKEIVSVLPSATTPVTEIPNIGDFVCALIDGNRYRARVETNYDSKSIKLVLIDYDEPAEASLDQIFELPPRLLSIEPQAATVRLAFIEEDRENDEFSLNNIADREYIENLTKDKRLFMYIAYFTDIPEVLLLDKSEIDGGNLNSMVLYNTNVHLVNTEIDIHTEFKPVILRLKKYQSMKSQKPQPR</sequence>
<dbReference type="InterPro" id="IPR016071">
    <property type="entry name" value="Staphylococal_nuclease_OB-fold"/>
</dbReference>
<dbReference type="EMBL" id="MLAK01001370">
    <property type="protein sequence ID" value="OHS93830.1"/>
    <property type="molecule type" value="Genomic_DNA"/>
</dbReference>
<dbReference type="GO" id="GO:0006402">
    <property type="term" value="P:mRNA catabolic process"/>
    <property type="evidence" value="ECO:0007669"/>
    <property type="project" value="TreeGrafter"/>
</dbReference>
<feature type="domain" description="TNase-like" evidence="1">
    <location>
        <begin position="179"/>
        <end position="309"/>
    </location>
</feature>
<proteinExistence type="predicted"/>
<dbReference type="GO" id="GO:0005829">
    <property type="term" value="C:cytosol"/>
    <property type="evidence" value="ECO:0007669"/>
    <property type="project" value="TreeGrafter"/>
</dbReference>
<dbReference type="GeneID" id="94825336"/>
<dbReference type="SUPFAM" id="SSF50199">
    <property type="entry name" value="Staphylococcal nuclease"/>
    <property type="match status" value="4"/>
</dbReference>
<feature type="domain" description="TNase-like" evidence="1">
    <location>
        <begin position="5"/>
        <end position="159"/>
    </location>
</feature>
<dbReference type="InterPro" id="IPR002999">
    <property type="entry name" value="Tudor"/>
</dbReference>
<dbReference type="Pfam" id="PF00565">
    <property type="entry name" value="SNase"/>
    <property type="match status" value="2"/>
</dbReference>
<evidence type="ECO:0000259" key="1">
    <source>
        <dbReference type="PROSITE" id="PS50830"/>
    </source>
</evidence>